<dbReference type="Pfam" id="PF01436">
    <property type="entry name" value="NHL"/>
    <property type="match status" value="1"/>
</dbReference>
<organism evidence="4 5">
    <name type="scientific">Chitinophaga caseinilytica</name>
    <dbReference type="NCBI Taxonomy" id="2267521"/>
    <lineage>
        <taxon>Bacteria</taxon>
        <taxon>Pseudomonadati</taxon>
        <taxon>Bacteroidota</taxon>
        <taxon>Chitinophagia</taxon>
        <taxon>Chitinophagales</taxon>
        <taxon>Chitinophagaceae</taxon>
        <taxon>Chitinophaga</taxon>
    </lineage>
</organism>
<evidence type="ECO:0000256" key="2">
    <source>
        <dbReference type="SAM" id="SignalP"/>
    </source>
</evidence>
<dbReference type="Gene3D" id="2.60.40.10">
    <property type="entry name" value="Immunoglobulins"/>
    <property type="match status" value="1"/>
</dbReference>
<keyword evidence="2" id="KW-0732">Signal</keyword>
<feature type="signal peptide" evidence="2">
    <location>
        <begin position="1"/>
        <end position="23"/>
    </location>
</feature>
<feature type="domain" description="IPT/TIG" evidence="3">
    <location>
        <begin position="45"/>
        <end position="124"/>
    </location>
</feature>
<dbReference type="RefSeq" id="WP_341841549.1">
    <property type="nucleotide sequence ID" value="NZ_CP149792.1"/>
</dbReference>
<sequence>MRFMSNIKSPGFLIPLTVLFLTAACSKDNDGGKEADPYDPGKPITISHFSPDSGGKATQLVITGDNFGNDTAHIRLSVGGKKAVVVGVKNNKIYALVPRKLSGDVDLQLKVHDREVSAQKRFRYIITQSVSTISGKVGPDGKGVTADGPLAEAQFSFPQYITADDEGNLMVLQYDGTDFRGLRQVSISQNKVTRIPAGSPYGITIRKSDNQVIAIQRDNQYPVILTGLAPLNSWQPKAFYATTAGSPVFGAGDYPLAGAYDNTSGKLYVYNWLAGRLNYVNPATKEEKVVTQFNFNGFGRVAVDNNGVIYASSRARHCIFKVDPATGNTTIFAGTDGGAGFLNGPGANAKFNAPEDMVFDSQNNMYVADSRNNCIRKVTPTGLVTTYAGMPEEAAGYEDGLPLKSKFNFPNGVAVDKNDVLYVTDMNNHRIRAVTVE</sequence>
<dbReference type="InterPro" id="IPR002909">
    <property type="entry name" value="IPT_dom"/>
</dbReference>
<accession>A0ABZ2Z3P8</accession>
<dbReference type="SUPFAM" id="SSF101898">
    <property type="entry name" value="NHL repeat"/>
    <property type="match status" value="1"/>
</dbReference>
<dbReference type="Gene3D" id="2.120.10.30">
    <property type="entry name" value="TolB, C-terminal domain"/>
    <property type="match status" value="1"/>
</dbReference>
<evidence type="ECO:0000313" key="5">
    <source>
        <dbReference type="Proteomes" id="UP001449657"/>
    </source>
</evidence>
<feature type="chain" id="PRO_5045192012" evidence="2">
    <location>
        <begin position="24"/>
        <end position="437"/>
    </location>
</feature>
<keyword evidence="5" id="KW-1185">Reference proteome</keyword>
<dbReference type="SUPFAM" id="SSF81296">
    <property type="entry name" value="E set domains"/>
    <property type="match status" value="1"/>
</dbReference>
<evidence type="ECO:0000259" key="3">
    <source>
        <dbReference type="Pfam" id="PF01833"/>
    </source>
</evidence>
<evidence type="ECO:0000313" key="4">
    <source>
        <dbReference type="EMBL" id="WZN46875.1"/>
    </source>
</evidence>
<dbReference type="InterPro" id="IPR011042">
    <property type="entry name" value="6-blade_b-propeller_TolB-like"/>
</dbReference>
<dbReference type="PANTHER" id="PTHR13833">
    <property type="match status" value="1"/>
</dbReference>
<proteinExistence type="predicted"/>
<dbReference type="InterPro" id="IPR014756">
    <property type="entry name" value="Ig_E-set"/>
</dbReference>
<protein>
    <submittedName>
        <fullName evidence="4">IPT/TIG domain-containing protein</fullName>
    </submittedName>
</protein>
<evidence type="ECO:0000256" key="1">
    <source>
        <dbReference type="ARBA" id="ARBA00022737"/>
    </source>
</evidence>
<gene>
    <name evidence="4" type="ORF">WJU22_01590</name>
</gene>
<dbReference type="CDD" id="cd00603">
    <property type="entry name" value="IPT_PCSR"/>
    <property type="match status" value="1"/>
</dbReference>
<name>A0ABZ2Z3P8_9BACT</name>
<dbReference type="InterPro" id="IPR013783">
    <property type="entry name" value="Ig-like_fold"/>
</dbReference>
<dbReference type="Proteomes" id="UP001449657">
    <property type="component" value="Chromosome"/>
</dbReference>
<dbReference type="InterPro" id="IPR001258">
    <property type="entry name" value="NHL_repeat"/>
</dbReference>
<dbReference type="EMBL" id="CP150096">
    <property type="protein sequence ID" value="WZN46875.1"/>
    <property type="molecule type" value="Genomic_DNA"/>
</dbReference>
<dbReference type="PANTHER" id="PTHR13833:SF71">
    <property type="entry name" value="NHL DOMAIN-CONTAINING PROTEIN"/>
    <property type="match status" value="1"/>
</dbReference>
<dbReference type="Pfam" id="PF01833">
    <property type="entry name" value="TIG"/>
    <property type="match status" value="1"/>
</dbReference>
<dbReference type="PROSITE" id="PS51257">
    <property type="entry name" value="PROKAR_LIPOPROTEIN"/>
    <property type="match status" value="1"/>
</dbReference>
<keyword evidence="1" id="KW-0677">Repeat</keyword>
<reference evidence="4 5" key="1">
    <citation type="submission" date="2024-03" db="EMBL/GenBank/DDBJ databases">
        <title>Chitinophaga caseinilytica sp. nov., a casein hydrolysing bacterium isolated from forest soil.</title>
        <authorList>
            <person name="Lee D.S."/>
            <person name="Han D.M."/>
            <person name="Baek J.H."/>
            <person name="Choi D.G."/>
            <person name="Jeon J.H."/>
            <person name="Jeon C.O."/>
        </authorList>
    </citation>
    <scope>NUCLEOTIDE SEQUENCE [LARGE SCALE GENOMIC DNA]</scope>
    <source>
        <strain evidence="4 5">KACC 19118</strain>
    </source>
</reference>